<organism evidence="1 2">
    <name type="scientific">Solanum tuberosum</name>
    <name type="common">Potato</name>
    <dbReference type="NCBI Taxonomy" id="4113"/>
    <lineage>
        <taxon>Eukaryota</taxon>
        <taxon>Viridiplantae</taxon>
        <taxon>Streptophyta</taxon>
        <taxon>Embryophyta</taxon>
        <taxon>Tracheophyta</taxon>
        <taxon>Spermatophyta</taxon>
        <taxon>Magnoliopsida</taxon>
        <taxon>eudicotyledons</taxon>
        <taxon>Gunneridae</taxon>
        <taxon>Pentapetalae</taxon>
        <taxon>asterids</taxon>
        <taxon>lamiids</taxon>
        <taxon>Solanales</taxon>
        <taxon>Solanaceae</taxon>
        <taxon>Solanoideae</taxon>
        <taxon>Solaneae</taxon>
        <taxon>Solanum</taxon>
    </lineage>
</organism>
<keyword evidence="2" id="KW-1185">Reference proteome</keyword>
<evidence type="ECO:0000313" key="2">
    <source>
        <dbReference type="Proteomes" id="UP000826656"/>
    </source>
</evidence>
<dbReference type="Proteomes" id="UP000826656">
    <property type="component" value="Unassembled WGS sequence"/>
</dbReference>
<name>A0ABQ7W8S5_SOLTU</name>
<evidence type="ECO:0000313" key="1">
    <source>
        <dbReference type="EMBL" id="KAH0776503.1"/>
    </source>
</evidence>
<dbReference type="EMBL" id="JAIVGD010000003">
    <property type="protein sequence ID" value="KAH0776503.1"/>
    <property type="molecule type" value="Genomic_DNA"/>
</dbReference>
<comment type="caution">
    <text evidence="1">The sequence shown here is derived from an EMBL/GenBank/DDBJ whole genome shotgun (WGS) entry which is preliminary data.</text>
</comment>
<protein>
    <submittedName>
        <fullName evidence="1">Uncharacterized protein</fullName>
    </submittedName>
</protein>
<gene>
    <name evidence="1" type="ORF">KY290_007914</name>
</gene>
<sequence>MMLQMKKHLEGANLVRTLMGTMKNKAGINERSRSCPPSMFSKCVATKESKRLSQKTLWDRLLHHVNTILPWCFVGDFNVITSPEENLGGLPYNMSKSFEFIGVIEACGITVLF</sequence>
<reference evidence="1 2" key="1">
    <citation type="journal article" date="2021" name="bioRxiv">
        <title>Chromosome-scale and haplotype-resolved genome assembly of a tetraploid potato cultivar.</title>
        <authorList>
            <person name="Sun H."/>
            <person name="Jiao W.-B."/>
            <person name="Krause K."/>
            <person name="Campoy J.A."/>
            <person name="Goel M."/>
            <person name="Folz-Donahue K."/>
            <person name="Kukat C."/>
            <person name="Huettel B."/>
            <person name="Schneeberger K."/>
        </authorList>
    </citation>
    <scope>NUCLEOTIDE SEQUENCE [LARGE SCALE GENOMIC DNA]</scope>
    <source>
        <strain evidence="1">SolTubOtavaFocal</strain>
        <tissue evidence="1">Leaves</tissue>
    </source>
</reference>
<accession>A0ABQ7W8S5</accession>
<proteinExistence type="predicted"/>